<organism evidence="1 2">
    <name type="scientific">Tanacetum coccineum</name>
    <dbReference type="NCBI Taxonomy" id="301880"/>
    <lineage>
        <taxon>Eukaryota</taxon>
        <taxon>Viridiplantae</taxon>
        <taxon>Streptophyta</taxon>
        <taxon>Embryophyta</taxon>
        <taxon>Tracheophyta</taxon>
        <taxon>Spermatophyta</taxon>
        <taxon>Magnoliopsida</taxon>
        <taxon>eudicotyledons</taxon>
        <taxon>Gunneridae</taxon>
        <taxon>Pentapetalae</taxon>
        <taxon>asterids</taxon>
        <taxon>campanulids</taxon>
        <taxon>Asterales</taxon>
        <taxon>Asteraceae</taxon>
        <taxon>Asteroideae</taxon>
        <taxon>Anthemideae</taxon>
        <taxon>Anthemidinae</taxon>
        <taxon>Tanacetum</taxon>
    </lineage>
</organism>
<dbReference type="EMBL" id="BQNB010015093">
    <property type="protein sequence ID" value="GJT35941.1"/>
    <property type="molecule type" value="Genomic_DNA"/>
</dbReference>
<gene>
    <name evidence="1" type="ORF">Tco_0926360</name>
</gene>
<dbReference type="GO" id="GO:0003964">
    <property type="term" value="F:RNA-directed DNA polymerase activity"/>
    <property type="evidence" value="ECO:0007669"/>
    <property type="project" value="UniProtKB-KW"/>
</dbReference>
<keyword evidence="1" id="KW-0808">Transferase</keyword>
<keyword evidence="1" id="KW-0695">RNA-directed DNA polymerase</keyword>
<protein>
    <submittedName>
        <fullName evidence="1">Reverse transcriptase domain-containing protein</fullName>
    </submittedName>
</protein>
<keyword evidence="1" id="KW-0548">Nucleotidyltransferase</keyword>
<comment type="caution">
    <text evidence="1">The sequence shown here is derived from an EMBL/GenBank/DDBJ whole genome shotgun (WGS) entry which is preliminary data.</text>
</comment>
<name>A0ABQ5DCI1_9ASTR</name>
<dbReference type="InterPro" id="IPR021109">
    <property type="entry name" value="Peptidase_aspartic_dom_sf"/>
</dbReference>
<proteinExistence type="predicted"/>
<dbReference type="Proteomes" id="UP001151760">
    <property type="component" value="Unassembled WGS sequence"/>
</dbReference>
<dbReference type="PANTHER" id="PTHR33240">
    <property type="entry name" value="OS08G0508500 PROTEIN"/>
    <property type="match status" value="1"/>
</dbReference>
<evidence type="ECO:0000313" key="2">
    <source>
        <dbReference type="Proteomes" id="UP001151760"/>
    </source>
</evidence>
<keyword evidence="2" id="KW-1185">Reference proteome</keyword>
<dbReference type="Gene3D" id="2.40.70.10">
    <property type="entry name" value="Acid Proteases"/>
    <property type="match status" value="1"/>
</dbReference>
<accession>A0ABQ5DCI1</accession>
<dbReference type="CDD" id="cd00303">
    <property type="entry name" value="retropepsin_like"/>
    <property type="match status" value="1"/>
</dbReference>
<reference evidence="1" key="2">
    <citation type="submission" date="2022-01" db="EMBL/GenBank/DDBJ databases">
        <authorList>
            <person name="Yamashiro T."/>
            <person name="Shiraishi A."/>
            <person name="Satake H."/>
            <person name="Nakayama K."/>
        </authorList>
    </citation>
    <scope>NUCLEOTIDE SEQUENCE</scope>
</reference>
<sequence>MGEQKAPLIIEAEIGGHQVHRMCIDGGSSFEILYEHCFDRLRLEIRNQMVPATTSLVGFSGEIKWPLGQITLLVKVGDDEHSTSTWMDFMVVRSTSTFNRIIGRPGLRKMKAAPSTTHGMIKFPVMGGTLTLRSSKIIPIKCAMISGPEDQPPPVNKVKEERNKVAINPKHPEQTVMIGSDLTKKTKSKLCNLLQRSVDIFAWTPWKYEGRSWQIVRT</sequence>
<evidence type="ECO:0000313" key="1">
    <source>
        <dbReference type="EMBL" id="GJT35941.1"/>
    </source>
</evidence>
<dbReference type="PANTHER" id="PTHR33240:SF15">
    <property type="entry name" value="GAG-PRO-LIKE PROTEIN"/>
    <property type="match status" value="1"/>
</dbReference>
<reference evidence="1" key="1">
    <citation type="journal article" date="2022" name="Int. J. Mol. Sci.">
        <title>Draft Genome of Tanacetum Coccineum: Genomic Comparison of Closely Related Tanacetum-Family Plants.</title>
        <authorList>
            <person name="Yamashiro T."/>
            <person name="Shiraishi A."/>
            <person name="Nakayama K."/>
            <person name="Satake H."/>
        </authorList>
    </citation>
    <scope>NUCLEOTIDE SEQUENCE</scope>
</reference>